<feature type="region of interest" description="Disordered" evidence="1">
    <location>
        <begin position="1107"/>
        <end position="1153"/>
    </location>
</feature>
<dbReference type="Proteomes" id="UP000274822">
    <property type="component" value="Unassembled WGS sequence"/>
</dbReference>
<evidence type="ECO:0000313" key="3">
    <source>
        <dbReference type="Proteomes" id="UP000274822"/>
    </source>
</evidence>
<feature type="non-terminal residue" evidence="2">
    <location>
        <position position="1"/>
    </location>
</feature>
<dbReference type="InterPro" id="IPR035892">
    <property type="entry name" value="C2_domain_sf"/>
</dbReference>
<name>A0A433Q5A9_9FUNG</name>
<feature type="compositionally biased region" description="Low complexity" evidence="1">
    <location>
        <begin position="145"/>
        <end position="166"/>
    </location>
</feature>
<keyword evidence="3" id="KW-1185">Reference proteome</keyword>
<feature type="compositionally biased region" description="Polar residues" evidence="1">
    <location>
        <begin position="244"/>
        <end position="254"/>
    </location>
</feature>
<feature type="compositionally biased region" description="Polar residues" evidence="1">
    <location>
        <begin position="807"/>
        <end position="819"/>
    </location>
</feature>
<organism evidence="2 3">
    <name type="scientific">Jimgerdemannia flammicorona</name>
    <dbReference type="NCBI Taxonomy" id="994334"/>
    <lineage>
        <taxon>Eukaryota</taxon>
        <taxon>Fungi</taxon>
        <taxon>Fungi incertae sedis</taxon>
        <taxon>Mucoromycota</taxon>
        <taxon>Mucoromycotina</taxon>
        <taxon>Endogonomycetes</taxon>
        <taxon>Endogonales</taxon>
        <taxon>Endogonaceae</taxon>
        <taxon>Jimgerdemannia</taxon>
    </lineage>
</organism>
<sequence>RDFPNKPDNDLFVQCRLNLKLPPSVADLIPPSTLISTVPVTHESSPHWRTTLAYFLSANLLRRLRSQRATVRLDVCSLDSQGRHETVGSVSLELCEARVVVMRDGKRELREVVKFVVDKGNWSPLVVPGASKDNKNAGGEASNGRTSRASNVSTSTTTTGGVTPTTGRRRPEIKAGVFVVDMPRIGGEVQYNGDSIAASTPPQTPLSARFDRGGLGVRAVGGLNAVPRDLGLALSPGNVGDLFTVTSEGGPSSNDGEGVREEEDEEAEEEKEKAKERDKEKERERRRRVKEKERDKGLRIEVPSPPPLRTSPSLTKQPAPPLLHPSKTDDRLLSTPTTTEFSALPRTQSRSPPASASFPILASIPVPRMQSRSPPASASASFPILAPIPVPLTQSRSPPASASASASASLPIFAPVPVPCTRTPTLHPPAYHQIGPGTSRFTFYFSVTHADHLGGLVSRASPAHYNLHHRPPQLVYHFAYHFLGTRVSTSQARSLSRASFGPGARHLLARDPDEQKTCFHIRGDLDDVRGWLDDQSKLFVYLVARTAVTDPSTPRDPTTPTIPAADDDETVIGMAEIPLRGLYYADTRDNESSNAGNTSFEKVVTERGFPVYNIHRELSVSPRKEIARVGVRVGLVSGWWTEEEVVEAGLSAGIGNGNGNGRESVRRGIRFDDVSPTSPGANASGKERDEDGMRSARRMIVGPEGVSPKFPAEGRGNAAGEATVERGTSGANGGSDTGKYGHPAPKQRMDENNYDKKLPTFRSSPYIQPPPPSARKDRSSKSPVPDHQQQNQTPIVAPAPIPATLRRNPSFTHARSSSVPMPLKVTVAQPSPGPATATGDIFPRNNNPSDRTRISRPDASLPTKFDSPLTASPSLGSARKQANRASSPLPSSHTPASAPASIAAAAAAAGLTPRTRSDEDGYRIETDSRRNERHRSNPIPNPNTGATPTRSRDNSRADIDAADRTETDSRRNERHRSNPIPNPNSGATLAWSHDNSRADIDAADRIETDSRRNERHRSNPIPNPNSGATPARSRDNSRADIDAADIDAEIAREDEEPLDTETLALMYLEALDLVRDHARRWDRVREFVTREVDKVAGEREKLKEWRNVVEGSASGGEGSEPAKREVKETRESLSESTKGLRIRDARESLSESAKGLRIREGDLRSGGVAAGGWA</sequence>
<dbReference type="EMBL" id="RBNJ01014458">
    <property type="protein sequence ID" value="RUS24954.1"/>
    <property type="molecule type" value="Genomic_DNA"/>
</dbReference>
<protein>
    <recommendedName>
        <fullName evidence="4">C2 domain-containing protein</fullName>
    </recommendedName>
</protein>
<feature type="region of interest" description="Disordered" evidence="1">
    <location>
        <begin position="126"/>
        <end position="170"/>
    </location>
</feature>
<feature type="compositionally biased region" description="Basic and acidic residues" evidence="1">
    <location>
        <begin position="915"/>
        <end position="930"/>
    </location>
</feature>
<evidence type="ECO:0000256" key="1">
    <source>
        <dbReference type="SAM" id="MobiDB-lite"/>
    </source>
</evidence>
<evidence type="ECO:0000313" key="2">
    <source>
        <dbReference type="EMBL" id="RUS24954.1"/>
    </source>
</evidence>
<feature type="compositionally biased region" description="Low complexity" evidence="1">
    <location>
        <begin position="885"/>
        <end position="909"/>
    </location>
</feature>
<feature type="compositionally biased region" description="Basic and acidic residues" evidence="1">
    <location>
        <begin position="290"/>
        <end position="299"/>
    </location>
</feature>
<feature type="compositionally biased region" description="Acidic residues" evidence="1">
    <location>
        <begin position="260"/>
        <end position="269"/>
    </location>
</feature>
<gene>
    <name evidence="2" type="ORF">BC938DRAFT_472836</name>
</gene>
<accession>A0A433Q5A9</accession>
<comment type="caution">
    <text evidence="2">The sequence shown here is derived from an EMBL/GenBank/DDBJ whole genome shotgun (WGS) entry which is preliminary data.</text>
</comment>
<feature type="compositionally biased region" description="Basic and acidic residues" evidence="1">
    <location>
        <begin position="747"/>
        <end position="758"/>
    </location>
</feature>
<feature type="compositionally biased region" description="Basic and acidic residues" evidence="1">
    <location>
        <begin position="685"/>
        <end position="694"/>
    </location>
</feature>
<feature type="compositionally biased region" description="Basic and acidic residues" evidence="1">
    <location>
        <begin position="270"/>
        <end position="283"/>
    </location>
</feature>
<feature type="region of interest" description="Disordered" evidence="1">
    <location>
        <begin position="242"/>
        <end position="334"/>
    </location>
</feature>
<reference evidence="2 3" key="1">
    <citation type="journal article" date="2018" name="New Phytol.">
        <title>Phylogenomics of Endogonaceae and evolution of mycorrhizas within Mucoromycota.</title>
        <authorList>
            <person name="Chang Y."/>
            <person name="Desiro A."/>
            <person name="Na H."/>
            <person name="Sandor L."/>
            <person name="Lipzen A."/>
            <person name="Clum A."/>
            <person name="Barry K."/>
            <person name="Grigoriev I.V."/>
            <person name="Martin F.M."/>
            <person name="Stajich J.E."/>
            <person name="Smith M.E."/>
            <person name="Bonito G."/>
            <person name="Spatafora J.W."/>
        </authorList>
    </citation>
    <scope>NUCLEOTIDE SEQUENCE [LARGE SCALE GENOMIC DNA]</scope>
    <source>
        <strain evidence="2 3">AD002</strain>
    </source>
</reference>
<feature type="region of interest" description="Disordered" evidence="1">
    <location>
        <begin position="651"/>
        <end position="1040"/>
    </location>
</feature>
<feature type="compositionally biased region" description="Basic and acidic residues" evidence="1">
    <location>
        <begin position="994"/>
        <end position="1012"/>
    </location>
</feature>
<dbReference type="Gene3D" id="2.60.40.150">
    <property type="entry name" value="C2 domain"/>
    <property type="match status" value="1"/>
</dbReference>
<feature type="compositionally biased region" description="Basic and acidic residues" evidence="1">
    <location>
        <begin position="950"/>
        <end position="971"/>
    </location>
</feature>
<feature type="compositionally biased region" description="Basic and acidic residues" evidence="1">
    <location>
        <begin position="663"/>
        <end position="673"/>
    </location>
</feature>
<evidence type="ECO:0008006" key="4">
    <source>
        <dbReference type="Google" id="ProtNLM"/>
    </source>
</evidence>
<proteinExistence type="predicted"/>
<feature type="compositionally biased region" description="Basic and acidic residues" evidence="1">
    <location>
        <begin position="1120"/>
        <end position="1133"/>
    </location>
</feature>
<dbReference type="AlphaFoldDB" id="A0A433Q5A9"/>